<dbReference type="Proteomes" id="UP000563151">
    <property type="component" value="Unassembled WGS sequence"/>
</dbReference>
<protein>
    <submittedName>
        <fullName evidence="1">DUF3788 domain-containing protein</fullName>
    </submittedName>
</protein>
<accession>A0A923ECA4</accession>
<dbReference type="InterPro" id="IPR024265">
    <property type="entry name" value="DUF3788"/>
</dbReference>
<organism evidence="1 2">
    <name type="scientific">Clostridium tetanomorphum</name>
    <dbReference type="NCBI Taxonomy" id="1553"/>
    <lineage>
        <taxon>Bacteria</taxon>
        <taxon>Bacillati</taxon>
        <taxon>Bacillota</taxon>
        <taxon>Clostridia</taxon>
        <taxon>Eubacteriales</taxon>
        <taxon>Clostridiaceae</taxon>
        <taxon>Clostridium</taxon>
    </lineage>
</organism>
<keyword evidence="2" id="KW-1185">Reference proteome</keyword>
<evidence type="ECO:0000313" key="2">
    <source>
        <dbReference type="Proteomes" id="UP000563151"/>
    </source>
</evidence>
<proteinExistence type="predicted"/>
<dbReference type="EMBL" id="JAAZWO010000016">
    <property type="protein sequence ID" value="MBC2398671.1"/>
    <property type="molecule type" value="Genomic_DNA"/>
</dbReference>
<name>A0A923ECA4_CLOTT</name>
<gene>
    <name evidence="1" type="ORF">HGG79_12935</name>
</gene>
<comment type="caution">
    <text evidence="1">The sequence shown here is derived from an EMBL/GenBank/DDBJ whole genome shotgun (WGS) entry which is preliminary data.</text>
</comment>
<evidence type="ECO:0000313" key="1">
    <source>
        <dbReference type="EMBL" id="MBC2398671.1"/>
    </source>
</evidence>
<dbReference type="Pfam" id="PF12663">
    <property type="entry name" value="DUF3788"/>
    <property type="match status" value="1"/>
</dbReference>
<reference evidence="1 2" key="1">
    <citation type="submission" date="2020-04" db="EMBL/GenBank/DDBJ databases">
        <title>Genomic insights into acetone-butanol-ethanol (ABE) fermentation by sequencing solventogenic clostridia strains.</title>
        <authorList>
            <person name="Brown S."/>
        </authorList>
    </citation>
    <scope>NUCLEOTIDE SEQUENCE [LARGE SCALE GENOMIC DNA]</scope>
    <source>
        <strain evidence="1 2">DJ011</strain>
    </source>
</reference>
<dbReference type="RefSeq" id="WP_313885258.1">
    <property type="nucleotide sequence ID" value="NZ_JAAZWO010000016.1"/>
</dbReference>
<dbReference type="AlphaFoldDB" id="A0A923ECA4"/>
<sequence length="143" mass="16778">MMWNELYNQSNQPTLEDVKKFVNNKLYNELCLFLENTYKVSPKMEYSKCSMQQGWNIKYKKSGKSLCTIYPVEGYFIILVVVGSKEEMEVENMISSCSEYIQNLFKNTPSSCGGRWLMIEVRESSTLEDVLKLIQIRVKQKKK</sequence>